<evidence type="ECO:0000256" key="2">
    <source>
        <dbReference type="ARBA" id="ARBA00022448"/>
    </source>
</evidence>
<keyword evidence="16" id="KW-1185">Reference proteome</keyword>
<evidence type="ECO:0000256" key="4">
    <source>
        <dbReference type="ARBA" id="ARBA00022475"/>
    </source>
</evidence>
<feature type="transmembrane region" description="Helical" evidence="10">
    <location>
        <begin position="364"/>
        <end position="387"/>
    </location>
</feature>
<evidence type="ECO:0000256" key="9">
    <source>
        <dbReference type="RuleBase" id="RU000320"/>
    </source>
</evidence>
<feature type="transmembrane region" description="Helical" evidence="10">
    <location>
        <begin position="399"/>
        <end position="422"/>
    </location>
</feature>
<feature type="transmembrane region" description="Helical" evidence="10">
    <location>
        <begin position="592"/>
        <end position="611"/>
    </location>
</feature>
<organism evidence="15 16">
    <name type="scientific">Neoaquamicrobium sediminum</name>
    <dbReference type="NCBI Taxonomy" id="1849104"/>
    <lineage>
        <taxon>Bacteria</taxon>
        <taxon>Pseudomonadati</taxon>
        <taxon>Pseudomonadota</taxon>
        <taxon>Alphaproteobacteria</taxon>
        <taxon>Hyphomicrobiales</taxon>
        <taxon>Phyllobacteriaceae</taxon>
        <taxon>Neoaquamicrobium</taxon>
    </lineage>
</organism>
<feature type="transmembrane region" description="Helical" evidence="10">
    <location>
        <begin position="197"/>
        <end position="216"/>
    </location>
</feature>
<feature type="transmembrane region" description="Helical" evidence="10">
    <location>
        <begin position="741"/>
        <end position="758"/>
    </location>
</feature>
<dbReference type="InterPro" id="IPR025383">
    <property type="entry name" value="MrpA_C/MbhD"/>
</dbReference>
<feature type="domain" description="NADH:quinone oxidoreductase/Mrp antiporter transmembrane" evidence="11">
    <location>
        <begin position="123"/>
        <end position="406"/>
    </location>
</feature>
<keyword evidence="3" id="KW-0050">Antiport</keyword>
<evidence type="ECO:0000259" key="12">
    <source>
        <dbReference type="Pfam" id="PF00662"/>
    </source>
</evidence>
<gene>
    <name evidence="15" type="primary">mbhE</name>
    <name evidence="15" type="ORF">V1479_05800</name>
</gene>
<keyword evidence="8 10" id="KW-0472">Membrane</keyword>
<name>A0ABV3WQ84_9HYPH</name>
<dbReference type="Gene3D" id="1.20.120.1200">
    <property type="entry name" value="NADH-ubiquinone/plastoquinone oxidoreductase chain 6, subunit NuoJ"/>
    <property type="match status" value="1"/>
</dbReference>
<dbReference type="PANTHER" id="PTHR43373">
    <property type="entry name" value="NA(+)/H(+) ANTIPORTER SUBUNIT"/>
    <property type="match status" value="1"/>
</dbReference>
<evidence type="ECO:0000313" key="15">
    <source>
        <dbReference type="EMBL" id="MEX4006810.1"/>
    </source>
</evidence>
<evidence type="ECO:0000256" key="3">
    <source>
        <dbReference type="ARBA" id="ARBA00022449"/>
    </source>
</evidence>
<feature type="domain" description="MrpA C-terminal/MbhD" evidence="13">
    <location>
        <begin position="601"/>
        <end position="665"/>
    </location>
</feature>
<evidence type="ECO:0000259" key="14">
    <source>
        <dbReference type="Pfam" id="PF20501"/>
    </source>
</evidence>
<sequence>MMTILTLVAFSFLSAPLVGWAGGRSWPVIAAVPLLLFAGFCLFLPILTAGEVALETYRWIPSLGIDAAFRVDGLSLTFALLICGIGTAVFLYASSYLKGAPRLARFYTVLTLFMASMLGAVLADNLVVLIVFWELTSLTSFLLIGYSPERADTRRSAQQGFLITVAGGLAMLAGVILLGWVAGTFSITAILGQAEVIAAHPTAPAIIILFAAGAFAKSAQAPLHAWLANAMVAPTPVSAYLHSATMVKLGVYLLARLDPVFSAHALWIALLTSFGALTMLTGAVLAMRETDLKRVLAYSTIVSLGTLVMLIGIDGELASVAVVIFLVVHALYKACLFIVAGIIDHETGTRDSSTLGGLRHHMPITAGVAMLGALSMAGLPPFIGFAAKELVYETGLELSGSWILVVIALVANVSMVVVAAIVAIRCFYGDLSSTPKAAHDPGVAMLAGPVVLAALGLLFGAMPWLISDSLIVPAASATAGAPLDYYLTLWHGFTPMLALSVLTLALGVVTYRRWDGLRLRLAAIDNIDRWGPDQAYDRLMSGLQRLAAWQTRLIQTGSMRVYVGRTLLTVGAAGGITLVARGGLELPSFADSLVPEIAIAVILAVAALAILRARNFVAGIVAAGMVGFAVALLFLFQGAPDLAFTQFSVEALAIVIMLAIVGRMPFREQEYRSKPQRTRDCWIAASIGLVASLLMLSVLAQPFDDRLSVFFRETAVPEAHGRNLVNVILVDFRAIDTLGEIVVLGLAAIAAAAVLAGMRRAKQEERQ</sequence>
<evidence type="ECO:0000259" key="13">
    <source>
        <dbReference type="Pfam" id="PF13244"/>
    </source>
</evidence>
<evidence type="ECO:0000256" key="7">
    <source>
        <dbReference type="ARBA" id="ARBA00023065"/>
    </source>
</evidence>
<dbReference type="InterPro" id="IPR050616">
    <property type="entry name" value="CPA3_Na-H_Antiporter_A"/>
</dbReference>
<feature type="domain" description="MrpA C-terminal/MbhE" evidence="14">
    <location>
        <begin position="676"/>
        <end position="762"/>
    </location>
</feature>
<feature type="transmembrane region" description="Helical" evidence="10">
    <location>
        <begin position="319"/>
        <end position="343"/>
    </location>
</feature>
<feature type="transmembrane region" description="Helical" evidence="10">
    <location>
        <begin position="486"/>
        <end position="511"/>
    </location>
</feature>
<accession>A0ABV3WQ84</accession>
<feature type="transmembrane region" description="Helical" evidence="10">
    <location>
        <begin position="295"/>
        <end position="313"/>
    </location>
</feature>
<dbReference type="InterPro" id="IPR042106">
    <property type="entry name" value="Nuo/plastoQ_OxRdtase_6_NuoJ"/>
</dbReference>
<feature type="transmembrane region" description="Helical" evidence="10">
    <location>
        <begin position="681"/>
        <end position="700"/>
    </location>
</feature>
<feature type="transmembrane region" description="Helical" evidence="10">
    <location>
        <begin position="74"/>
        <end position="94"/>
    </location>
</feature>
<proteinExistence type="predicted"/>
<feature type="transmembrane region" description="Helical" evidence="10">
    <location>
        <begin position="261"/>
        <end position="286"/>
    </location>
</feature>
<evidence type="ECO:0000256" key="6">
    <source>
        <dbReference type="ARBA" id="ARBA00022989"/>
    </source>
</evidence>
<dbReference type="Pfam" id="PF13244">
    <property type="entry name" value="MbhD"/>
    <property type="match status" value="1"/>
</dbReference>
<dbReference type="RefSeq" id="WP_368802084.1">
    <property type="nucleotide sequence ID" value="NZ_JAZHFV010000002.1"/>
</dbReference>
<comment type="subcellular location">
    <subcellularLocation>
        <location evidence="1">Cell membrane</location>
        <topology evidence="1">Multi-pass membrane protein</topology>
    </subcellularLocation>
    <subcellularLocation>
        <location evidence="9">Membrane</location>
        <topology evidence="9">Multi-pass membrane protein</topology>
    </subcellularLocation>
</comment>
<dbReference type="InterPro" id="IPR046806">
    <property type="entry name" value="MrpA_C/MbhE"/>
</dbReference>
<keyword evidence="7" id="KW-0406">Ion transport</keyword>
<feature type="transmembrane region" description="Helical" evidence="10">
    <location>
        <begin position="642"/>
        <end position="661"/>
    </location>
</feature>
<evidence type="ECO:0000256" key="1">
    <source>
        <dbReference type="ARBA" id="ARBA00004651"/>
    </source>
</evidence>
<keyword evidence="2" id="KW-0813">Transport</keyword>
<keyword evidence="6 10" id="KW-1133">Transmembrane helix</keyword>
<feature type="transmembrane region" description="Helical" evidence="10">
    <location>
        <begin position="31"/>
        <end position="54"/>
    </location>
</feature>
<reference evidence="15 16" key="1">
    <citation type="submission" date="2024-01" db="EMBL/GenBank/DDBJ databases">
        <title>New evidence supports the origin of RcGTA from prophage.</title>
        <authorList>
            <person name="Xu Y."/>
            <person name="Liu B."/>
            <person name="Chen F."/>
        </authorList>
    </citation>
    <scope>NUCLEOTIDE SEQUENCE [LARGE SCALE GENOMIC DNA]</scope>
    <source>
        <strain evidence="15 16">CBW1107-2</strain>
    </source>
</reference>
<evidence type="ECO:0000256" key="8">
    <source>
        <dbReference type="ARBA" id="ARBA00023136"/>
    </source>
</evidence>
<dbReference type="Pfam" id="PF00662">
    <property type="entry name" value="Proton_antipo_N"/>
    <property type="match status" value="1"/>
</dbReference>
<feature type="transmembrane region" description="Helical" evidence="10">
    <location>
        <begin position="223"/>
        <end position="241"/>
    </location>
</feature>
<dbReference type="InterPro" id="IPR001750">
    <property type="entry name" value="ND/Mrp_TM"/>
</dbReference>
<comment type="caution">
    <text evidence="15">The sequence shown here is derived from an EMBL/GenBank/DDBJ whole genome shotgun (WGS) entry which is preliminary data.</text>
</comment>
<evidence type="ECO:0000313" key="16">
    <source>
        <dbReference type="Proteomes" id="UP001559025"/>
    </source>
</evidence>
<feature type="transmembrane region" description="Helical" evidence="10">
    <location>
        <begin position="616"/>
        <end position="636"/>
    </location>
</feature>
<feature type="transmembrane region" description="Helical" evidence="10">
    <location>
        <begin position="106"/>
        <end position="133"/>
    </location>
</feature>
<feature type="transmembrane region" description="Helical" evidence="10">
    <location>
        <begin position="443"/>
        <end position="466"/>
    </location>
</feature>
<dbReference type="InterPro" id="IPR001516">
    <property type="entry name" value="Proton_antipo_N"/>
</dbReference>
<keyword evidence="4" id="KW-1003">Cell membrane</keyword>
<evidence type="ECO:0000259" key="11">
    <source>
        <dbReference type="Pfam" id="PF00361"/>
    </source>
</evidence>
<dbReference type="Pfam" id="PF00361">
    <property type="entry name" value="Proton_antipo_M"/>
    <property type="match status" value="1"/>
</dbReference>
<evidence type="ECO:0000256" key="10">
    <source>
        <dbReference type="SAM" id="Phobius"/>
    </source>
</evidence>
<feature type="transmembrane region" description="Helical" evidence="10">
    <location>
        <begin position="160"/>
        <end position="191"/>
    </location>
</feature>
<evidence type="ECO:0000256" key="5">
    <source>
        <dbReference type="ARBA" id="ARBA00022692"/>
    </source>
</evidence>
<dbReference type="EMBL" id="JAZHFV010000002">
    <property type="protein sequence ID" value="MEX4006810.1"/>
    <property type="molecule type" value="Genomic_DNA"/>
</dbReference>
<keyword evidence="5 9" id="KW-0812">Transmembrane</keyword>
<dbReference type="PRINTS" id="PR01434">
    <property type="entry name" value="NADHDHGNASE5"/>
</dbReference>
<dbReference type="PANTHER" id="PTHR43373:SF1">
    <property type="entry name" value="NA(+)_H(+) ANTIPORTER SUBUNIT A"/>
    <property type="match status" value="1"/>
</dbReference>
<dbReference type="Pfam" id="PF20501">
    <property type="entry name" value="MbhE"/>
    <property type="match status" value="1"/>
</dbReference>
<dbReference type="Proteomes" id="UP001559025">
    <property type="component" value="Unassembled WGS sequence"/>
</dbReference>
<feature type="transmembrane region" description="Helical" evidence="10">
    <location>
        <begin position="562"/>
        <end position="580"/>
    </location>
</feature>
<feature type="domain" description="NADH-Ubiquinone oxidoreductase (complex I) chain 5 N-terminal" evidence="12">
    <location>
        <begin position="60"/>
        <end position="107"/>
    </location>
</feature>
<protein>
    <submittedName>
        <fullName evidence="15">Hydrogen gas-evolving membrane-bound hydrogenase subunit E</fullName>
    </submittedName>
</protein>